<dbReference type="Pfam" id="PF25910">
    <property type="entry name" value="AHC1_N"/>
    <property type="match status" value="1"/>
</dbReference>
<dbReference type="EMBL" id="LT598447">
    <property type="protein sequence ID" value="SCV05613.1"/>
    <property type="molecule type" value="Genomic_DNA"/>
</dbReference>
<feature type="compositionally biased region" description="Low complexity" evidence="2">
    <location>
        <begin position="174"/>
        <end position="187"/>
    </location>
</feature>
<feature type="region of interest" description="Disordered" evidence="2">
    <location>
        <begin position="1"/>
        <end position="97"/>
    </location>
</feature>
<sequence>MTVASNLRSRTHSGTKTVGSEAGNEAHSDQEPSDGPQVLFMDTHDVGSRTGHVPPNYYQVATPKSPHELSLTDEVEEDHPGSSNNQHRESEESERLKYETAKREILENLNLHIMLNNNEYNNANAELGRVEAQMRVLEHMHQDPALLAHVEQHQEELYAHHREQFLRKKEMEASHGSLNSGGSLDLGPVSHGASDSSNSGFFYHTRSKSTNNLNNVLGGNNSNSYQSRLRPASNKTIGMRLVGGKSLQPLEQPMATSSSGSELDPVRPSLLNQHHKRNYSSSCLTSKSGIVGSNENNEPIFKRPDGILVIIACSFCERSGFTSAQGIVNHVRLKHGTSYPSQPLAVLKNQQVLADDRQSPEIITQFKELQLNPANDYLPHVINIQTSSQTVSQKDRNNSIRELSPRAISPTTDTRPDISRKSTKHLKRLYQNDDFKEIVDYVNEAHKDLESILKQPSKDEDTEESDNEDCDDKLTSPERSSSGCTKGDRSVNQAPNPDDLNERKRSGSSDTDSKKRFKAAEKKVRPDAIALMKIPERDKRSSHYNLRAKSKLRGHSRYD</sequence>
<feature type="region of interest" description="Disordered" evidence="2">
    <location>
        <begin position="388"/>
        <end position="425"/>
    </location>
</feature>
<evidence type="ECO:0000259" key="4">
    <source>
        <dbReference type="Pfam" id="PF25910"/>
    </source>
</evidence>
<dbReference type="InterPro" id="IPR058707">
    <property type="entry name" value="AHC1_N"/>
</dbReference>
<feature type="domain" description="AHC1-like C2H2 zinc-finger" evidence="3">
    <location>
        <begin position="290"/>
        <end position="384"/>
    </location>
</feature>
<protein>
    <submittedName>
        <fullName evidence="5">LANO_0H11342g1_1</fullName>
    </submittedName>
</protein>
<dbReference type="AlphaFoldDB" id="A0A1G4KM17"/>
<feature type="compositionally biased region" description="Polar residues" evidence="2">
    <location>
        <begin position="1"/>
        <end position="18"/>
    </location>
</feature>
<dbReference type="Proteomes" id="UP000189911">
    <property type="component" value="Chromosome H"/>
</dbReference>
<feature type="compositionally biased region" description="Polar residues" evidence="2">
    <location>
        <begin position="477"/>
        <end position="495"/>
    </location>
</feature>
<feature type="domain" description="AHC1 N-terminal" evidence="4">
    <location>
        <begin position="86"/>
        <end position="165"/>
    </location>
</feature>
<feature type="compositionally biased region" description="Basic residues" evidence="2">
    <location>
        <begin position="542"/>
        <end position="559"/>
    </location>
</feature>
<feature type="compositionally biased region" description="Basic and acidic residues" evidence="2">
    <location>
        <begin position="500"/>
        <end position="526"/>
    </location>
</feature>
<feature type="compositionally biased region" description="Basic and acidic residues" evidence="2">
    <location>
        <begin position="86"/>
        <end position="97"/>
    </location>
</feature>
<feature type="compositionally biased region" description="Acidic residues" evidence="2">
    <location>
        <begin position="460"/>
        <end position="471"/>
    </location>
</feature>
<evidence type="ECO:0000256" key="2">
    <source>
        <dbReference type="SAM" id="MobiDB-lite"/>
    </source>
</evidence>
<organism evidence="5 6">
    <name type="scientific">Lachancea nothofagi CBS 11611</name>
    <dbReference type="NCBI Taxonomy" id="1266666"/>
    <lineage>
        <taxon>Eukaryota</taxon>
        <taxon>Fungi</taxon>
        <taxon>Dikarya</taxon>
        <taxon>Ascomycota</taxon>
        <taxon>Saccharomycotina</taxon>
        <taxon>Saccharomycetes</taxon>
        <taxon>Saccharomycetales</taxon>
        <taxon>Saccharomycetaceae</taxon>
        <taxon>Lachancea</taxon>
    </lineage>
</organism>
<evidence type="ECO:0000256" key="1">
    <source>
        <dbReference type="SAM" id="Coils"/>
    </source>
</evidence>
<feature type="coiled-coil region" evidence="1">
    <location>
        <begin position="106"/>
        <end position="140"/>
    </location>
</feature>
<evidence type="ECO:0000313" key="6">
    <source>
        <dbReference type="Proteomes" id="UP000189911"/>
    </source>
</evidence>
<keyword evidence="6" id="KW-1185">Reference proteome</keyword>
<gene>
    <name evidence="5" type="ORF">LANO_0H11342G</name>
</gene>
<reference evidence="6" key="1">
    <citation type="submission" date="2016-03" db="EMBL/GenBank/DDBJ databases">
        <authorList>
            <person name="Devillers Hugo."/>
        </authorList>
    </citation>
    <scope>NUCLEOTIDE SEQUENCE [LARGE SCALE GENOMIC DNA]</scope>
</reference>
<evidence type="ECO:0000313" key="5">
    <source>
        <dbReference type="EMBL" id="SCV05613.1"/>
    </source>
</evidence>
<feature type="region of interest" description="Disordered" evidence="2">
    <location>
        <begin position="452"/>
        <end position="559"/>
    </location>
</feature>
<name>A0A1G4KM17_9SACH</name>
<accession>A0A1G4KM17</accession>
<feature type="region of interest" description="Disordered" evidence="2">
    <location>
        <begin position="171"/>
        <end position="191"/>
    </location>
</feature>
<dbReference type="InterPro" id="IPR058706">
    <property type="entry name" value="zf-C2H2_AHC1-like"/>
</dbReference>
<dbReference type="Pfam" id="PF25909">
    <property type="entry name" value="zf-C2H2_AHC1"/>
    <property type="match status" value="1"/>
</dbReference>
<dbReference type="OrthoDB" id="5355528at2759"/>
<keyword evidence="1" id="KW-0175">Coiled coil</keyword>
<evidence type="ECO:0000259" key="3">
    <source>
        <dbReference type="Pfam" id="PF25909"/>
    </source>
</evidence>
<proteinExistence type="predicted"/>